<sequence length="209" mass="23882">MSSEMSIPSSLALQQVLRKSFQHLETNQKTWHSVLAECIPLVGSVGNLAQQLRALSNVNIPNTPLQAFPDLQQRLHFKLVLALDIVLEKLNEKLVLLQSVRDSHSNQLMAAFQLYERDADTLDLYTCTQRSPVAPSIADMLEWLQNAELYYKQQFLKRKTLLHSLMPDDLSLLESTPERWDSLETSSGEEYITDTLFRVSFFVESNKGE</sequence>
<dbReference type="Pfam" id="PF15011">
    <property type="entry name" value="CA109-like"/>
    <property type="match status" value="1"/>
</dbReference>
<dbReference type="GeneTree" id="ENSGT00390000008551"/>
<dbReference type="PANTHER" id="PTHR16234:SF5">
    <property type="entry name" value="AFG2-INTERACTING RIBOSOME MATURATION FACTOR"/>
    <property type="match status" value="1"/>
</dbReference>
<dbReference type="Proteomes" id="UP000694546">
    <property type="component" value="Chromosome 22"/>
</dbReference>
<dbReference type="AlphaFoldDB" id="A0A8C5F6N1"/>
<evidence type="ECO:0000313" key="2">
    <source>
        <dbReference type="Proteomes" id="UP000694546"/>
    </source>
</evidence>
<proteinExistence type="predicted"/>
<gene>
    <name evidence="1" type="primary">airim</name>
</gene>
<dbReference type="GO" id="GO:0005737">
    <property type="term" value="C:cytoplasm"/>
    <property type="evidence" value="ECO:0007669"/>
    <property type="project" value="TreeGrafter"/>
</dbReference>
<evidence type="ECO:0000313" key="1">
    <source>
        <dbReference type="Ensembl" id="ENSGMOP00000010213.2"/>
    </source>
</evidence>
<name>A0A8C5F6N1_GADMO</name>
<reference evidence="1" key="1">
    <citation type="submission" date="2025-08" db="UniProtKB">
        <authorList>
            <consortium name="Ensembl"/>
        </authorList>
    </citation>
    <scope>IDENTIFICATION</scope>
</reference>
<dbReference type="GO" id="GO:0005634">
    <property type="term" value="C:nucleus"/>
    <property type="evidence" value="ECO:0007669"/>
    <property type="project" value="TreeGrafter"/>
</dbReference>
<reference evidence="1" key="2">
    <citation type="submission" date="2025-09" db="UniProtKB">
        <authorList>
            <consortium name="Ensembl"/>
        </authorList>
    </citation>
    <scope>IDENTIFICATION</scope>
</reference>
<protein>
    <submittedName>
        <fullName evidence="1">Uncharacterized protein</fullName>
    </submittedName>
</protein>
<dbReference type="OrthoDB" id="6605214at2759"/>
<dbReference type="PANTHER" id="PTHR16234">
    <property type="entry name" value="SIMILAR TO HYPOTHETICAL PROTEIN FLJ20508"/>
    <property type="match status" value="1"/>
</dbReference>
<dbReference type="InterPro" id="IPR029159">
    <property type="entry name" value="CA109-like"/>
</dbReference>
<organism evidence="1 2">
    <name type="scientific">Gadus morhua</name>
    <name type="common">Atlantic cod</name>
    <dbReference type="NCBI Taxonomy" id="8049"/>
    <lineage>
        <taxon>Eukaryota</taxon>
        <taxon>Metazoa</taxon>
        <taxon>Chordata</taxon>
        <taxon>Craniata</taxon>
        <taxon>Vertebrata</taxon>
        <taxon>Euteleostomi</taxon>
        <taxon>Actinopterygii</taxon>
        <taxon>Neopterygii</taxon>
        <taxon>Teleostei</taxon>
        <taxon>Neoteleostei</taxon>
        <taxon>Acanthomorphata</taxon>
        <taxon>Zeiogadaria</taxon>
        <taxon>Gadariae</taxon>
        <taxon>Gadiformes</taxon>
        <taxon>Gadoidei</taxon>
        <taxon>Gadidae</taxon>
        <taxon>Gadus</taxon>
    </lineage>
</organism>
<keyword evidence="2" id="KW-1185">Reference proteome</keyword>
<dbReference type="OMA" id="SHVEQVF"/>
<accession>A0A8C5F6N1</accession>
<dbReference type="Ensembl" id="ENSGMOT00000010491.2">
    <property type="protein sequence ID" value="ENSGMOP00000010213.2"/>
    <property type="gene ID" value="ENSGMOG00000009561.2"/>
</dbReference>